<dbReference type="InterPro" id="IPR007627">
    <property type="entry name" value="RNA_pol_sigma70_r2"/>
</dbReference>
<dbReference type="GO" id="GO:0006352">
    <property type="term" value="P:DNA-templated transcription initiation"/>
    <property type="evidence" value="ECO:0007669"/>
    <property type="project" value="InterPro"/>
</dbReference>
<evidence type="ECO:0000256" key="3">
    <source>
        <dbReference type="ARBA" id="ARBA00023082"/>
    </source>
</evidence>
<keyword evidence="2" id="KW-0805">Transcription regulation</keyword>
<dbReference type="Pfam" id="PF08281">
    <property type="entry name" value="Sigma70_r4_2"/>
    <property type="match status" value="1"/>
</dbReference>
<organism evidence="7 8">
    <name type="scientific">Taibaiella lutea</name>
    <dbReference type="NCBI Taxonomy" id="2608001"/>
    <lineage>
        <taxon>Bacteria</taxon>
        <taxon>Pseudomonadati</taxon>
        <taxon>Bacteroidota</taxon>
        <taxon>Chitinophagia</taxon>
        <taxon>Chitinophagales</taxon>
        <taxon>Chitinophagaceae</taxon>
        <taxon>Taibaiella</taxon>
    </lineage>
</organism>
<dbReference type="NCBIfam" id="TIGR02985">
    <property type="entry name" value="Sig70_bacteroi1"/>
    <property type="match status" value="1"/>
</dbReference>
<evidence type="ECO:0000256" key="2">
    <source>
        <dbReference type="ARBA" id="ARBA00023015"/>
    </source>
</evidence>
<dbReference type="EMBL" id="VWSH01000001">
    <property type="protein sequence ID" value="KAA5537538.1"/>
    <property type="molecule type" value="Genomic_DNA"/>
</dbReference>
<evidence type="ECO:0000313" key="7">
    <source>
        <dbReference type="EMBL" id="KAA5537538.1"/>
    </source>
</evidence>
<dbReference type="AlphaFoldDB" id="A0A5M6CQE1"/>
<evidence type="ECO:0000259" key="5">
    <source>
        <dbReference type="Pfam" id="PF04542"/>
    </source>
</evidence>
<dbReference type="Gene3D" id="1.10.10.10">
    <property type="entry name" value="Winged helix-like DNA-binding domain superfamily/Winged helix DNA-binding domain"/>
    <property type="match status" value="1"/>
</dbReference>
<dbReference type="InterPro" id="IPR013249">
    <property type="entry name" value="RNA_pol_sigma70_r4_t2"/>
</dbReference>
<feature type="domain" description="RNA polymerase sigma factor 70 region 4 type 2" evidence="6">
    <location>
        <begin position="118"/>
        <end position="163"/>
    </location>
</feature>
<keyword evidence="3" id="KW-0731">Sigma factor</keyword>
<dbReference type="SUPFAM" id="SSF88946">
    <property type="entry name" value="Sigma2 domain of RNA polymerase sigma factors"/>
    <property type="match status" value="1"/>
</dbReference>
<dbReference type="Pfam" id="PF04542">
    <property type="entry name" value="Sigma70_r2"/>
    <property type="match status" value="1"/>
</dbReference>
<keyword evidence="4" id="KW-0804">Transcription</keyword>
<dbReference type="NCBIfam" id="TIGR02937">
    <property type="entry name" value="sigma70-ECF"/>
    <property type="match status" value="1"/>
</dbReference>
<dbReference type="InterPro" id="IPR014284">
    <property type="entry name" value="RNA_pol_sigma-70_dom"/>
</dbReference>
<name>A0A5M6CQE1_9BACT</name>
<dbReference type="Gene3D" id="1.10.1740.10">
    <property type="match status" value="1"/>
</dbReference>
<dbReference type="PANTHER" id="PTHR43133:SF46">
    <property type="entry name" value="RNA POLYMERASE SIGMA-70 FACTOR ECF SUBFAMILY"/>
    <property type="match status" value="1"/>
</dbReference>
<dbReference type="Proteomes" id="UP000323632">
    <property type="component" value="Unassembled WGS sequence"/>
</dbReference>
<dbReference type="InterPro" id="IPR013325">
    <property type="entry name" value="RNA_pol_sigma_r2"/>
</dbReference>
<dbReference type="GO" id="GO:0003677">
    <property type="term" value="F:DNA binding"/>
    <property type="evidence" value="ECO:0007669"/>
    <property type="project" value="InterPro"/>
</dbReference>
<proteinExistence type="inferred from homology"/>
<accession>A0A5M6CQE1</accession>
<dbReference type="GO" id="GO:0016987">
    <property type="term" value="F:sigma factor activity"/>
    <property type="evidence" value="ECO:0007669"/>
    <property type="project" value="UniProtKB-KW"/>
</dbReference>
<keyword evidence="8" id="KW-1185">Reference proteome</keyword>
<comment type="similarity">
    <text evidence="1">Belongs to the sigma-70 factor family. ECF subfamily.</text>
</comment>
<gene>
    <name evidence="7" type="ORF">F0919_06950</name>
</gene>
<evidence type="ECO:0000259" key="6">
    <source>
        <dbReference type="Pfam" id="PF08281"/>
    </source>
</evidence>
<evidence type="ECO:0000256" key="1">
    <source>
        <dbReference type="ARBA" id="ARBA00010641"/>
    </source>
</evidence>
<evidence type="ECO:0000313" key="8">
    <source>
        <dbReference type="Proteomes" id="UP000323632"/>
    </source>
</evidence>
<dbReference type="InterPro" id="IPR014327">
    <property type="entry name" value="RNA_pol_sigma70_bacteroid"/>
</dbReference>
<feature type="domain" description="RNA polymerase sigma-70 region 2" evidence="5">
    <location>
        <begin position="17"/>
        <end position="81"/>
    </location>
</feature>
<reference evidence="7 8" key="1">
    <citation type="submission" date="2019-09" db="EMBL/GenBank/DDBJ databases">
        <title>Genome sequence and assembly of Taibaiella sp.</title>
        <authorList>
            <person name="Chhetri G."/>
        </authorList>
    </citation>
    <scope>NUCLEOTIDE SEQUENCE [LARGE SCALE GENOMIC DNA]</scope>
    <source>
        <strain evidence="7 8">KVB11</strain>
    </source>
</reference>
<sequence length="189" mass="22323">MELNQQGISEKVFENVYKAHFKALHAYANSILTDYEHAEEMVQQVFLKLWEKRANIEINSSIQAYLYRSVYNESINFLKHEKVKQAHVSFVKHTMTESSNNHHKDIDTKELEGKIRIALNKLPEQCRTIFQLSRYEELKYKEIAERLQLSVKTIENQMGKALKIMRAELAAYLPTLWIVLICLFKDFIK</sequence>
<dbReference type="PANTHER" id="PTHR43133">
    <property type="entry name" value="RNA POLYMERASE ECF-TYPE SIGMA FACTO"/>
    <property type="match status" value="1"/>
</dbReference>
<comment type="caution">
    <text evidence="7">The sequence shown here is derived from an EMBL/GenBank/DDBJ whole genome shotgun (WGS) entry which is preliminary data.</text>
</comment>
<dbReference type="InterPro" id="IPR039425">
    <property type="entry name" value="RNA_pol_sigma-70-like"/>
</dbReference>
<evidence type="ECO:0000256" key="4">
    <source>
        <dbReference type="ARBA" id="ARBA00023163"/>
    </source>
</evidence>
<protein>
    <submittedName>
        <fullName evidence="7">RNA polymerase sigma-70 factor</fullName>
    </submittedName>
</protein>
<dbReference type="SUPFAM" id="SSF88659">
    <property type="entry name" value="Sigma3 and sigma4 domains of RNA polymerase sigma factors"/>
    <property type="match status" value="1"/>
</dbReference>
<dbReference type="CDD" id="cd06171">
    <property type="entry name" value="Sigma70_r4"/>
    <property type="match status" value="1"/>
</dbReference>
<dbReference type="InterPro" id="IPR013324">
    <property type="entry name" value="RNA_pol_sigma_r3/r4-like"/>
</dbReference>
<dbReference type="InterPro" id="IPR036388">
    <property type="entry name" value="WH-like_DNA-bd_sf"/>
</dbReference>